<organism evidence="1">
    <name type="scientific">Myoviridae sp. ctpjm1</name>
    <dbReference type="NCBI Taxonomy" id="2826699"/>
    <lineage>
        <taxon>Viruses</taxon>
        <taxon>Duplodnaviria</taxon>
        <taxon>Heunggongvirae</taxon>
        <taxon>Uroviricota</taxon>
        <taxon>Caudoviricetes</taxon>
    </lineage>
</organism>
<protein>
    <submittedName>
        <fullName evidence="1">Uncharacterized protein</fullName>
    </submittedName>
</protein>
<sequence>MDFAVADIGQHFERVLVRELQRLGKLGGVDAAAMQPVPCDVGAQRPQDAGSGFQRQAVAAGQIAVGQLAGVGDGAVDDFPVRRAAVAVVVGQLHQLHFADGRRDVFACEVHGLLLRTFAVAAFGRLVIGSRRFRLLIRFRLPLGRVFRRCFRRRLGRVFKRRFAVFRITGGGQIGFGDFRFADVGGHQPVLFGRQIHRFAGFDAVFAAVCIFQNQRRVGDIGFHA</sequence>
<accession>A0A8S5NNZ2</accession>
<reference evidence="1" key="1">
    <citation type="journal article" date="2021" name="Proc. Natl. Acad. Sci. U.S.A.">
        <title>A Catalog of Tens of Thousands of Viruses from Human Metagenomes Reveals Hidden Associations with Chronic Diseases.</title>
        <authorList>
            <person name="Tisza M.J."/>
            <person name="Buck C.B."/>
        </authorList>
    </citation>
    <scope>NUCLEOTIDE SEQUENCE</scope>
    <source>
        <strain evidence="1">Ctpjm1</strain>
    </source>
</reference>
<evidence type="ECO:0000313" key="1">
    <source>
        <dbReference type="EMBL" id="DAD96087.1"/>
    </source>
</evidence>
<proteinExistence type="predicted"/>
<name>A0A8S5NNZ2_9CAUD</name>
<dbReference type="EMBL" id="BK015208">
    <property type="protein sequence ID" value="DAD96087.1"/>
    <property type="molecule type" value="Genomic_DNA"/>
</dbReference>